<dbReference type="Pfam" id="PF00106">
    <property type="entry name" value="adh_short"/>
    <property type="match status" value="1"/>
</dbReference>
<evidence type="ECO:0000256" key="2">
    <source>
        <dbReference type="ARBA" id="ARBA00022490"/>
    </source>
</evidence>
<comment type="subcellular location">
    <subcellularLocation>
        <location evidence="1">Cytoplasm</location>
    </subcellularLocation>
</comment>
<reference evidence="5 6" key="1">
    <citation type="submission" date="2019-11" db="EMBL/GenBank/DDBJ databases">
        <title>Comparative genomics of hydrocarbon-degrading Desulfosarcina strains.</title>
        <authorList>
            <person name="Watanabe M."/>
            <person name="Kojima H."/>
            <person name="Fukui M."/>
        </authorList>
    </citation>
    <scope>NUCLEOTIDE SEQUENCE [LARGE SCALE GENOMIC DNA]</scope>
    <source>
        <strain evidence="6">oXyS1</strain>
    </source>
</reference>
<dbReference type="Proteomes" id="UP000422108">
    <property type="component" value="Chromosome"/>
</dbReference>
<keyword evidence="4" id="KW-0560">Oxidoreductase</keyword>
<dbReference type="SUPFAM" id="SSF51735">
    <property type="entry name" value="NAD(P)-binding Rossmann-fold domains"/>
    <property type="match status" value="1"/>
</dbReference>
<keyword evidence="6" id="KW-1185">Reference proteome</keyword>
<dbReference type="Gene3D" id="3.40.50.720">
    <property type="entry name" value="NAD(P)-binding Rossmann-like Domain"/>
    <property type="match status" value="1"/>
</dbReference>
<name>A0A5K8A8Z6_9BACT</name>
<organism evidence="5 6">
    <name type="scientific">Desulfosarcina ovata subsp. ovata</name>
    <dbReference type="NCBI Taxonomy" id="2752305"/>
    <lineage>
        <taxon>Bacteria</taxon>
        <taxon>Pseudomonadati</taxon>
        <taxon>Thermodesulfobacteriota</taxon>
        <taxon>Desulfobacteria</taxon>
        <taxon>Desulfobacterales</taxon>
        <taxon>Desulfosarcinaceae</taxon>
        <taxon>Desulfosarcina</taxon>
    </lineage>
</organism>
<dbReference type="AlphaFoldDB" id="A0A5K8A8Z6"/>
<dbReference type="InterPro" id="IPR002347">
    <property type="entry name" value="SDR_fam"/>
</dbReference>
<evidence type="ECO:0000313" key="6">
    <source>
        <dbReference type="Proteomes" id="UP000422108"/>
    </source>
</evidence>
<dbReference type="PRINTS" id="PR00081">
    <property type="entry name" value="GDHRDH"/>
</dbReference>
<keyword evidence="2" id="KW-0963">Cytoplasm</keyword>
<dbReference type="PANTHER" id="PTHR44085">
    <property type="entry name" value="SEPIAPTERIN REDUCTASE"/>
    <property type="match status" value="1"/>
</dbReference>
<dbReference type="GO" id="GO:0005737">
    <property type="term" value="C:cytoplasm"/>
    <property type="evidence" value="ECO:0007669"/>
    <property type="project" value="UniProtKB-SubCell"/>
</dbReference>
<dbReference type="InterPro" id="IPR036291">
    <property type="entry name" value="NAD(P)-bd_dom_sf"/>
</dbReference>
<proteinExistence type="predicted"/>
<evidence type="ECO:0000313" key="5">
    <source>
        <dbReference type="EMBL" id="BBO89122.1"/>
    </source>
</evidence>
<evidence type="ECO:0000256" key="4">
    <source>
        <dbReference type="ARBA" id="ARBA00023002"/>
    </source>
</evidence>
<dbReference type="PANTHER" id="PTHR44085:SF2">
    <property type="entry name" value="SEPIAPTERIN REDUCTASE"/>
    <property type="match status" value="1"/>
</dbReference>
<keyword evidence="3" id="KW-0521">NADP</keyword>
<evidence type="ECO:0000256" key="3">
    <source>
        <dbReference type="ARBA" id="ARBA00022857"/>
    </source>
</evidence>
<gene>
    <name evidence="5" type="primary">yueD</name>
    <name evidence="5" type="ORF">DSCOOX_23020</name>
</gene>
<protein>
    <submittedName>
        <fullName evidence="5">Benzil reductase ((S)-benzoin forming)</fullName>
    </submittedName>
</protein>
<accession>A0A5K8A8Z6</accession>
<dbReference type="GO" id="GO:0006729">
    <property type="term" value="P:tetrahydrobiopterin biosynthetic process"/>
    <property type="evidence" value="ECO:0007669"/>
    <property type="project" value="TreeGrafter"/>
</dbReference>
<sequence length="257" mass="27765">MHQPSITHLFIITGTTRGLGRALAVDARNRPGSIVVGLSRSLPFIAGNQQNIRVDLNDIDAIGPAFKRIAIDPSQRDGLTHTVLINNAGVLDPIGPIGDCDDRQLAENIRVNLTAPLILSRHFFQFSKTLPGRKWIINITSGASQVPYEGWSAYGAAKAGMDMATRAIALEFDRIDPAFAACAVAPGTVDTDMQASIRRCRSDQFARVDKFLKLKASGELALPERVAASLIRLLMDGRLENGGRYDLRAVGPQASPP</sequence>
<dbReference type="GO" id="GO:0004757">
    <property type="term" value="F:sepiapterin reductase (NADP+) activity"/>
    <property type="evidence" value="ECO:0007669"/>
    <property type="project" value="TreeGrafter"/>
</dbReference>
<dbReference type="EMBL" id="AP021879">
    <property type="protein sequence ID" value="BBO89122.1"/>
    <property type="molecule type" value="Genomic_DNA"/>
</dbReference>
<dbReference type="RefSeq" id="WP_155310354.1">
    <property type="nucleotide sequence ID" value="NZ_AP021879.1"/>
</dbReference>
<evidence type="ECO:0000256" key="1">
    <source>
        <dbReference type="ARBA" id="ARBA00004496"/>
    </source>
</evidence>
<dbReference type="InterPro" id="IPR051721">
    <property type="entry name" value="Biopterin_syn/organic_redct"/>
</dbReference>